<dbReference type="Pfam" id="PF13516">
    <property type="entry name" value="LRR_6"/>
    <property type="match status" value="1"/>
</dbReference>
<comment type="caution">
    <text evidence="5">The sequence shown here is derived from an EMBL/GenBank/DDBJ whole genome shotgun (WGS) entry which is preliminary data.</text>
</comment>
<organism evidence="5 6">
    <name type="scientific">Liquidambar formosana</name>
    <name type="common">Formosan gum</name>
    <dbReference type="NCBI Taxonomy" id="63359"/>
    <lineage>
        <taxon>Eukaryota</taxon>
        <taxon>Viridiplantae</taxon>
        <taxon>Streptophyta</taxon>
        <taxon>Embryophyta</taxon>
        <taxon>Tracheophyta</taxon>
        <taxon>Spermatophyta</taxon>
        <taxon>Magnoliopsida</taxon>
        <taxon>eudicotyledons</taxon>
        <taxon>Gunneridae</taxon>
        <taxon>Pentapetalae</taxon>
        <taxon>Saxifragales</taxon>
        <taxon>Altingiaceae</taxon>
        <taxon>Liquidambar</taxon>
    </lineage>
</organism>
<evidence type="ECO:0000259" key="3">
    <source>
        <dbReference type="Pfam" id="PF16095"/>
    </source>
</evidence>
<evidence type="ECO:0000313" key="6">
    <source>
        <dbReference type="Proteomes" id="UP001415857"/>
    </source>
</evidence>
<evidence type="ECO:0000313" key="5">
    <source>
        <dbReference type="EMBL" id="KAK9268673.1"/>
    </source>
</evidence>
<reference evidence="5 6" key="1">
    <citation type="journal article" date="2024" name="Plant J.">
        <title>Genome sequences and population genomics reveal climatic adaptation and genomic divergence between two closely related sweetgum species.</title>
        <authorList>
            <person name="Xu W.Q."/>
            <person name="Ren C.Q."/>
            <person name="Zhang X.Y."/>
            <person name="Comes H.P."/>
            <person name="Liu X.H."/>
            <person name="Li Y.G."/>
            <person name="Kettle C.J."/>
            <person name="Jalonen R."/>
            <person name="Gaisberger H."/>
            <person name="Ma Y.Z."/>
            <person name="Qiu Y.X."/>
        </authorList>
    </citation>
    <scope>NUCLEOTIDE SEQUENCE [LARGE SCALE GENOMIC DNA]</scope>
    <source>
        <strain evidence="5">Hangzhou</strain>
    </source>
</reference>
<keyword evidence="1" id="KW-0677">Repeat</keyword>
<dbReference type="InterPro" id="IPR032171">
    <property type="entry name" value="COR-A"/>
</dbReference>
<dbReference type="SUPFAM" id="SSF52540">
    <property type="entry name" value="P-loop containing nucleoside triphosphate hydrolases"/>
    <property type="match status" value="1"/>
</dbReference>
<dbReference type="EMBL" id="JBBPBK010000015">
    <property type="protein sequence ID" value="KAK9268673.1"/>
    <property type="molecule type" value="Genomic_DNA"/>
</dbReference>
<dbReference type="InterPro" id="IPR001611">
    <property type="entry name" value="Leu-rich_rpt"/>
</dbReference>
<name>A0AAP0N9Q5_LIQFO</name>
<feature type="domain" description="COR" evidence="3">
    <location>
        <begin position="720"/>
        <end position="873"/>
    </location>
</feature>
<dbReference type="SMART" id="SM00368">
    <property type="entry name" value="LRR_RI"/>
    <property type="match status" value="5"/>
</dbReference>
<evidence type="ECO:0000256" key="1">
    <source>
        <dbReference type="ARBA" id="ARBA00022737"/>
    </source>
</evidence>
<dbReference type="InterPro" id="IPR057263">
    <property type="entry name" value="COR-B"/>
</dbReference>
<evidence type="ECO:0000259" key="4">
    <source>
        <dbReference type="Pfam" id="PF25497"/>
    </source>
</evidence>
<dbReference type="Pfam" id="PF25497">
    <property type="entry name" value="COR-B"/>
    <property type="match status" value="1"/>
</dbReference>
<feature type="domain" description="C-terminal of Roc COR-B" evidence="4">
    <location>
        <begin position="895"/>
        <end position="1039"/>
    </location>
</feature>
<dbReference type="Proteomes" id="UP001415857">
    <property type="component" value="Unassembled WGS sequence"/>
</dbReference>
<dbReference type="Gene3D" id="1.10.10.2200">
    <property type="match status" value="1"/>
</dbReference>
<dbReference type="SUPFAM" id="SSF52047">
    <property type="entry name" value="RNI-like"/>
    <property type="match status" value="1"/>
</dbReference>
<evidence type="ECO:0000256" key="2">
    <source>
        <dbReference type="SAM" id="MobiDB-lite"/>
    </source>
</evidence>
<dbReference type="Gene3D" id="3.80.10.10">
    <property type="entry name" value="Ribonuclease Inhibitor"/>
    <property type="match status" value="3"/>
</dbReference>
<dbReference type="PANTHER" id="PTHR47679:SF1">
    <property type="entry name" value="PROTEIN TORNADO 1"/>
    <property type="match status" value="1"/>
</dbReference>
<dbReference type="InterPro" id="IPR027417">
    <property type="entry name" value="P-loop_NTPase"/>
</dbReference>
<dbReference type="Gene3D" id="3.40.50.300">
    <property type="entry name" value="P-loop containing nucleotide triphosphate hydrolases"/>
    <property type="match status" value="1"/>
</dbReference>
<dbReference type="InterPro" id="IPR032675">
    <property type="entry name" value="LRR_dom_sf"/>
</dbReference>
<feature type="region of interest" description="Disordered" evidence="2">
    <location>
        <begin position="1090"/>
        <end position="1115"/>
    </location>
</feature>
<keyword evidence="6" id="KW-1185">Reference proteome</keyword>
<evidence type="ECO:0008006" key="7">
    <source>
        <dbReference type="Google" id="ProtNLM"/>
    </source>
</evidence>
<proteinExistence type="predicted"/>
<dbReference type="Pfam" id="PF16095">
    <property type="entry name" value="COR-A"/>
    <property type="match status" value="1"/>
</dbReference>
<sequence length="1384" mass="157607">MASSQNLRDLQWVLQAIKSESINLHDISFYLSQPTSGCYQETENSMNINISKDSILYLSHLLTVLGTAKNTQSSLRNLEFHQVEWELQQLRNLGVLLENNSNIKQVVFRRNRFNRECLLELSEILKRNGAIKEIMLSESGIGSNGAGLLASALKVNDSLEELQIWDDSIGSKGAEELSKMIEVNSTLKLLTIFDSSSITATPLISAVLARNRAMEVHVWSGEHGEKSSKVVEFVPENSTLRIYRLDVSGSCRVACALGWNTTVRSLDMTGVRLKSRWAKEFRWVLEQNKSLKEVNLSKACLKDKGVVYVAAGLFKNESLESLYLDGNWFSGVGVEHLLCPLSRFSALQNQANITLKSLSFGGGRTKIGRDGLTAILQMLTTNQSVTRLGIHDDVSLRPEDIIKIFRSMEKNASLRYLSLQGCKGVEGELVLETIMETLQVNPWIEDIDLSRTPLQNSGKTDGIYQKLGQNGRIEPEMDLLKDMPLTVPKSCRVFFCGQEYAGKTTLCNSISQNFSSSKLPYIDQVRTLVHPVEQAVKPVGMKIKTFKDEDTKISIWNLAGQHEFYSLQDLMFPGHGSASFFLIISSLFRKPNNRELKTPEEIEEDLQYWLRFIVSNSRRAVQQCMLPNVSVVLTNFDKINQSSQNLQATVNSIQRLRDKFQGFVEFYPTVFTVDARSSASVNKLTHHLRKTSKTILQRVPRVYELCNDLTQILSDWRSENYNKPAMKWKEFDELCQVKVPSLRIRSRHDNKERMEMRRRAIAVCLHHIGEVIYFNELGFLILDCEWFCGEVLGQLISLDVRKQSSTEKNGFISRKELEKILRRSLQSQIPGMNTKVFENLEASDLVRMMLKLELCYEQDPSDPNSLLLIPSILEEGRGRPQRWQLSMPDCLYAGRHLECDDSSHMFLTPGFFPRLQVHLHNKIMGSNNQHGATYGLEKYLISINMNGIYVRVELGGQLGYYIDVLACSTNNLTETLRLVQQLIIPAIQSLCHGVTLTENILRPECVRNLTPPRYRKTQFVSLQRLKQALLSVPADSMYDYQHTWGPVSDSGRPILRAGFDFARDLLSDDDFREVLHRRYHDLYNLAVELQVPPEENPDGTGNPLSTGEEPDSKVEPTFGGIAKGVEVVLQRLKIIEQEIRDIKQEIQGMRYYEHRLLIELHRKVNHLVNYNTQLEERKLPNMFYFVRTDNYSRRLVTNMISGMAALRLHMLCEFRGEMHVVEDQIGCEMMQVDNRAVMCLAPYMKKFMKLLTFALKIGAHLAAGMGEMIPDLSREVAHLVDSPLIYGAAGAVAAGAVGAAAGGRIEGSRNRGRNRETSRDIQQDMRAAQQWVVDFLRERRCSTGKEIAEKFGLWRVRYRDDGQIAWICRRHINIRAHEIIEVPI</sequence>
<accession>A0AAP0N9Q5</accession>
<dbReference type="PANTHER" id="PTHR47679">
    <property type="entry name" value="PROTEIN TORNADO 1"/>
    <property type="match status" value="1"/>
</dbReference>
<protein>
    <recommendedName>
        <fullName evidence="7">C-terminal of Roc (COR) domain-containing protein</fullName>
    </recommendedName>
</protein>
<gene>
    <name evidence="5" type="ORF">L1049_000432</name>
</gene>